<feature type="domain" description="Zn(2)-C6 fungal-type" evidence="9">
    <location>
        <begin position="19"/>
        <end position="49"/>
    </location>
</feature>
<feature type="compositionally biased region" description="Polar residues" evidence="8">
    <location>
        <begin position="753"/>
        <end position="783"/>
    </location>
</feature>
<feature type="compositionally biased region" description="Acidic residues" evidence="8">
    <location>
        <begin position="153"/>
        <end position="166"/>
    </location>
</feature>
<dbReference type="PROSITE" id="PS00463">
    <property type="entry name" value="ZN2_CY6_FUNGAL_1"/>
    <property type="match status" value="1"/>
</dbReference>
<keyword evidence="5" id="KW-0238">DNA-binding</keyword>
<name>A0A261Y1C4_9FUNG</name>
<reference evidence="10 11" key="1">
    <citation type="journal article" date="2017" name="Mycologia">
        <title>Bifiguratus adelaidae, gen. et sp. nov., a new member of Mucoromycotina in endophytic and soil-dwelling habitats.</title>
        <authorList>
            <person name="Torres-Cruz T.J."/>
            <person name="Billingsley Tobias T.L."/>
            <person name="Almatruk M."/>
            <person name="Hesse C."/>
            <person name="Kuske C.R."/>
            <person name="Desiro A."/>
            <person name="Benucci G.M."/>
            <person name="Bonito G."/>
            <person name="Stajich J.E."/>
            <person name="Dunlap C."/>
            <person name="Arnold A.E."/>
            <person name="Porras-Alfaro A."/>
        </authorList>
    </citation>
    <scope>NUCLEOTIDE SEQUENCE [LARGE SCALE GENOMIC DNA]</scope>
    <source>
        <strain evidence="10 11">AZ0501</strain>
    </source>
</reference>
<feature type="compositionally biased region" description="Polar residues" evidence="8">
    <location>
        <begin position="131"/>
        <end position="152"/>
    </location>
</feature>
<keyword evidence="6" id="KW-0804">Transcription</keyword>
<accession>A0A261Y1C4</accession>
<feature type="region of interest" description="Disordered" evidence="8">
    <location>
        <begin position="100"/>
        <end position="166"/>
    </location>
</feature>
<evidence type="ECO:0000256" key="7">
    <source>
        <dbReference type="ARBA" id="ARBA00023242"/>
    </source>
</evidence>
<dbReference type="PROSITE" id="PS50048">
    <property type="entry name" value="ZN2_CY6_FUNGAL_2"/>
    <property type="match status" value="1"/>
</dbReference>
<sequence length="935" mass="104506">MPETREDPGQSKRQRISRACDHCRRKKVKCDGAAPICGNCAALGCECQYLDTTKKRGPPKGYIEAIENRLASVQTALESLLTDGQSDQNAVRSILDELTAPLETPSGEMIHAKPTRRFQDSQQSSSRHSGLFSTPTDSASPHDNSLSANDSPLQDDDHEEEDDDLDNVNNALGELSIDEANSVRYLGRSSGFYLLQQSHAFHHGAFHLSVRGLKKASLLKYEADTELGIVNPLELPPTDLSEKLIEAYFEYIHPSFPVLRRSTFLESLEDPVNQPPLLLLNAIYAIASRVYPDQRTRRRPDAPETAGDIFFDRAKRLLDDDYDMSRISTVQALLLMAIHQNGAIRTARAWLYAGMAFRMAHDLGLNRNCENWNIDPIEREIRMRVFWSCFILDRYWAGSYGRALNFDERDIDVHYPKVSDYMQNNRPVKVGPVLVHFIHFIKLMEVMGKVLQTIYSARSKVIHNTAASNNVLTSLNSALTTWRANLPPQLQLPDHPARIEKENMQPTLSTVILHLVYHTVMILLHRPFIPNTKRRHGSLPTTIFPSLDICTSAADSIIDLAAVMQARHQVRYLHHMAIYPLFTAGIIFIHNATNPEPRLSVHGKINVNRTMNVLDDLSGAWQIATRMSNLLGDLAGLREIKIGDDGSFLVVNNMMPREVSQSNVLVMPNSPPKDGGMHLVGVLDPALEKKEDRASSSPIIDERRANSFDMQQQLRGGLRTQWQKDREFQSVRPSSLPNRGLSFTFPLQGKAPSRTTSLDSQPQSNNMSRSTSLYSNPYDGNTRPNSLNMDAFRNNTQSITPTSATDTNFDHQAEVSTQLSDPFGAIIFPSPEDAGSDRYSTSVSNNATPSLGPLSETPKQAFHGVPFSNDFDEWNAYMGQFSVGNSNMQSDVNTSKAEGAPGFTNFMLNTNSRSNDPDRYATSLGLEGYNDVAFW</sequence>
<evidence type="ECO:0000259" key="9">
    <source>
        <dbReference type="PROSITE" id="PS50048"/>
    </source>
</evidence>
<evidence type="ECO:0000256" key="3">
    <source>
        <dbReference type="ARBA" id="ARBA00022833"/>
    </source>
</evidence>
<protein>
    <recommendedName>
        <fullName evidence="9">Zn(2)-C6 fungal-type domain-containing protein</fullName>
    </recommendedName>
</protein>
<feature type="compositionally biased region" description="Polar residues" evidence="8">
    <location>
        <begin position="838"/>
        <end position="849"/>
    </location>
</feature>
<evidence type="ECO:0000256" key="4">
    <source>
        <dbReference type="ARBA" id="ARBA00023015"/>
    </source>
</evidence>
<dbReference type="InterPro" id="IPR051615">
    <property type="entry name" value="Transcr_Regulatory_Elem"/>
</dbReference>
<organism evidence="10 11">
    <name type="scientific">Bifiguratus adelaidae</name>
    <dbReference type="NCBI Taxonomy" id="1938954"/>
    <lineage>
        <taxon>Eukaryota</taxon>
        <taxon>Fungi</taxon>
        <taxon>Fungi incertae sedis</taxon>
        <taxon>Mucoromycota</taxon>
        <taxon>Mucoromycotina</taxon>
        <taxon>Endogonomycetes</taxon>
        <taxon>Endogonales</taxon>
        <taxon>Endogonales incertae sedis</taxon>
        <taxon>Bifiguratus</taxon>
    </lineage>
</organism>
<evidence type="ECO:0000256" key="8">
    <source>
        <dbReference type="SAM" id="MobiDB-lite"/>
    </source>
</evidence>
<dbReference type="AlphaFoldDB" id="A0A261Y1C4"/>
<dbReference type="GO" id="GO:0008270">
    <property type="term" value="F:zinc ion binding"/>
    <property type="evidence" value="ECO:0007669"/>
    <property type="project" value="InterPro"/>
</dbReference>
<feature type="compositionally biased region" description="Low complexity" evidence="8">
    <location>
        <begin position="120"/>
        <end position="129"/>
    </location>
</feature>
<dbReference type="InterPro" id="IPR007219">
    <property type="entry name" value="XnlR_reg_dom"/>
</dbReference>
<dbReference type="CDD" id="cd12148">
    <property type="entry name" value="fungal_TF_MHR"/>
    <property type="match status" value="1"/>
</dbReference>
<feature type="region of interest" description="Disordered" evidence="8">
    <location>
        <begin position="834"/>
        <end position="858"/>
    </location>
</feature>
<evidence type="ECO:0000256" key="5">
    <source>
        <dbReference type="ARBA" id="ARBA00023125"/>
    </source>
</evidence>
<dbReference type="GO" id="GO:0005634">
    <property type="term" value="C:nucleus"/>
    <property type="evidence" value="ECO:0007669"/>
    <property type="project" value="UniProtKB-SubCell"/>
</dbReference>
<dbReference type="Proteomes" id="UP000242875">
    <property type="component" value="Unassembled WGS sequence"/>
</dbReference>
<dbReference type="Gene3D" id="4.10.240.10">
    <property type="entry name" value="Zn(2)-C6 fungal-type DNA-binding domain"/>
    <property type="match status" value="1"/>
</dbReference>
<keyword evidence="11" id="KW-1185">Reference proteome</keyword>
<feature type="region of interest" description="Disordered" evidence="8">
    <location>
        <begin position="688"/>
        <end position="783"/>
    </location>
</feature>
<dbReference type="GO" id="GO:0000981">
    <property type="term" value="F:DNA-binding transcription factor activity, RNA polymerase II-specific"/>
    <property type="evidence" value="ECO:0007669"/>
    <property type="project" value="InterPro"/>
</dbReference>
<dbReference type="GO" id="GO:0006351">
    <property type="term" value="P:DNA-templated transcription"/>
    <property type="evidence" value="ECO:0007669"/>
    <property type="project" value="InterPro"/>
</dbReference>
<evidence type="ECO:0000313" key="11">
    <source>
        <dbReference type="Proteomes" id="UP000242875"/>
    </source>
</evidence>
<comment type="caution">
    <text evidence="10">The sequence shown here is derived from an EMBL/GenBank/DDBJ whole genome shotgun (WGS) entry which is preliminary data.</text>
</comment>
<dbReference type="PANTHER" id="PTHR31313">
    <property type="entry name" value="TY1 ENHANCER ACTIVATOR"/>
    <property type="match status" value="1"/>
</dbReference>
<dbReference type="InterPro" id="IPR036864">
    <property type="entry name" value="Zn2-C6_fun-type_DNA-bd_sf"/>
</dbReference>
<dbReference type="PANTHER" id="PTHR31313:SF81">
    <property type="entry name" value="TY1 ENHANCER ACTIVATOR"/>
    <property type="match status" value="1"/>
</dbReference>
<dbReference type="GO" id="GO:0003677">
    <property type="term" value="F:DNA binding"/>
    <property type="evidence" value="ECO:0007669"/>
    <property type="project" value="UniProtKB-KW"/>
</dbReference>
<gene>
    <name evidence="10" type="ORF">BZG36_02421</name>
</gene>
<evidence type="ECO:0000313" key="10">
    <source>
        <dbReference type="EMBL" id="OZJ04391.1"/>
    </source>
</evidence>
<dbReference type="SUPFAM" id="SSF57701">
    <property type="entry name" value="Zn2/Cys6 DNA-binding domain"/>
    <property type="match status" value="1"/>
</dbReference>
<dbReference type="InterPro" id="IPR001138">
    <property type="entry name" value="Zn2Cys6_DnaBD"/>
</dbReference>
<dbReference type="Pfam" id="PF00172">
    <property type="entry name" value="Zn_clus"/>
    <property type="match status" value="1"/>
</dbReference>
<feature type="compositionally biased region" description="Basic and acidic residues" evidence="8">
    <location>
        <begin position="688"/>
        <end position="706"/>
    </location>
</feature>
<dbReference type="CDD" id="cd00067">
    <property type="entry name" value="GAL4"/>
    <property type="match status" value="1"/>
</dbReference>
<evidence type="ECO:0000256" key="2">
    <source>
        <dbReference type="ARBA" id="ARBA00022723"/>
    </source>
</evidence>
<keyword evidence="2" id="KW-0479">Metal-binding</keyword>
<dbReference type="Pfam" id="PF04082">
    <property type="entry name" value="Fungal_trans"/>
    <property type="match status" value="1"/>
</dbReference>
<dbReference type="OrthoDB" id="39175at2759"/>
<evidence type="ECO:0000256" key="6">
    <source>
        <dbReference type="ARBA" id="ARBA00023163"/>
    </source>
</evidence>
<evidence type="ECO:0000256" key="1">
    <source>
        <dbReference type="ARBA" id="ARBA00004123"/>
    </source>
</evidence>
<keyword evidence="4" id="KW-0805">Transcription regulation</keyword>
<proteinExistence type="predicted"/>
<keyword evidence="3" id="KW-0862">Zinc</keyword>
<dbReference type="EMBL" id="MVBO01000042">
    <property type="protein sequence ID" value="OZJ04391.1"/>
    <property type="molecule type" value="Genomic_DNA"/>
</dbReference>
<comment type="subcellular location">
    <subcellularLocation>
        <location evidence="1">Nucleus</location>
    </subcellularLocation>
</comment>
<keyword evidence="7" id="KW-0539">Nucleus</keyword>
<dbReference type="SMART" id="SM00066">
    <property type="entry name" value="GAL4"/>
    <property type="match status" value="1"/>
</dbReference>
<dbReference type="SMART" id="SM00906">
    <property type="entry name" value="Fungal_trans"/>
    <property type="match status" value="1"/>
</dbReference>